<evidence type="ECO:0000313" key="3">
    <source>
        <dbReference type="Proteomes" id="UP000008311"/>
    </source>
</evidence>
<sequence length="224" mass="23475">MHRAPGRDRGAGDLVDQREGGDGEDLGRLGACRDDDQRGQRRQGHARQPGAASDQRGMLQARPPASARQRVARDRAGRQIGHAGLSIDVQHESVRALAAVHHDDDEDAVLVDGGGALQVLAARRAQHAMRAGTDEAAEVTEVVVGALRHQPVPRSIREHRRAAQVADVVRPAGLVEQQVPVDPADGPAVEVVDHAAGVALAGGPGADVRAAFLAAFGEEQLLVG</sequence>
<keyword evidence="3" id="KW-1185">Reference proteome</keyword>
<dbReference type="Proteomes" id="UP000008311">
    <property type="component" value="Unassembled WGS sequence"/>
</dbReference>
<gene>
    <name evidence="2" type="ORF">RCOM_1848520</name>
</gene>
<dbReference type="InParanoid" id="B9TKW3"/>
<dbReference type="AlphaFoldDB" id="B9TKW3"/>
<feature type="region of interest" description="Disordered" evidence="1">
    <location>
        <begin position="1"/>
        <end position="75"/>
    </location>
</feature>
<name>B9TKW3_RICCO</name>
<reference evidence="3" key="1">
    <citation type="journal article" date="2010" name="Nat. Biotechnol.">
        <title>Draft genome sequence of the oilseed species Ricinus communis.</title>
        <authorList>
            <person name="Chan A.P."/>
            <person name="Crabtree J."/>
            <person name="Zhao Q."/>
            <person name="Lorenzi H."/>
            <person name="Orvis J."/>
            <person name="Puiu D."/>
            <person name="Melake-Berhan A."/>
            <person name="Jones K.M."/>
            <person name="Redman J."/>
            <person name="Chen G."/>
            <person name="Cahoon E.B."/>
            <person name="Gedil M."/>
            <person name="Stanke M."/>
            <person name="Haas B.J."/>
            <person name="Wortman J.R."/>
            <person name="Fraser-Liggett C.M."/>
            <person name="Ravel J."/>
            <person name="Rabinowicz P.D."/>
        </authorList>
    </citation>
    <scope>NUCLEOTIDE SEQUENCE [LARGE SCALE GENOMIC DNA]</scope>
    <source>
        <strain evidence="3">cv. Hale</strain>
    </source>
</reference>
<evidence type="ECO:0000256" key="1">
    <source>
        <dbReference type="SAM" id="MobiDB-lite"/>
    </source>
</evidence>
<feature type="non-terminal residue" evidence="2">
    <location>
        <position position="224"/>
    </location>
</feature>
<proteinExistence type="predicted"/>
<accession>B9TKW3</accession>
<dbReference type="EMBL" id="EQ985797">
    <property type="protein sequence ID" value="EEF23502.1"/>
    <property type="molecule type" value="Genomic_DNA"/>
</dbReference>
<organism evidence="2 3">
    <name type="scientific">Ricinus communis</name>
    <name type="common">Castor bean</name>
    <dbReference type="NCBI Taxonomy" id="3988"/>
    <lineage>
        <taxon>Eukaryota</taxon>
        <taxon>Viridiplantae</taxon>
        <taxon>Streptophyta</taxon>
        <taxon>Embryophyta</taxon>
        <taxon>Tracheophyta</taxon>
        <taxon>Spermatophyta</taxon>
        <taxon>Magnoliopsida</taxon>
        <taxon>eudicotyledons</taxon>
        <taxon>Gunneridae</taxon>
        <taxon>Pentapetalae</taxon>
        <taxon>rosids</taxon>
        <taxon>fabids</taxon>
        <taxon>Malpighiales</taxon>
        <taxon>Euphorbiaceae</taxon>
        <taxon>Acalyphoideae</taxon>
        <taxon>Acalypheae</taxon>
        <taxon>Ricinus</taxon>
    </lineage>
</organism>
<feature type="compositionally biased region" description="Basic and acidic residues" evidence="1">
    <location>
        <begin position="1"/>
        <end position="39"/>
    </location>
</feature>
<evidence type="ECO:0000313" key="2">
    <source>
        <dbReference type="EMBL" id="EEF23502.1"/>
    </source>
</evidence>
<protein>
    <submittedName>
        <fullName evidence="2">Uncharacterized protein</fullName>
    </submittedName>
</protein>